<feature type="transmembrane region" description="Helical" evidence="1">
    <location>
        <begin position="87"/>
        <end position="105"/>
    </location>
</feature>
<evidence type="ECO:0000313" key="3">
    <source>
        <dbReference type="Proteomes" id="UP000838412"/>
    </source>
</evidence>
<feature type="transmembrane region" description="Helical" evidence="1">
    <location>
        <begin position="188"/>
        <end position="206"/>
    </location>
</feature>
<keyword evidence="1" id="KW-0812">Transmembrane</keyword>
<dbReference type="EMBL" id="OV696689">
    <property type="protein sequence ID" value="CAH1261360.1"/>
    <property type="molecule type" value="Genomic_DNA"/>
</dbReference>
<feature type="transmembrane region" description="Helical" evidence="1">
    <location>
        <begin position="117"/>
        <end position="142"/>
    </location>
</feature>
<feature type="transmembrane region" description="Helical" evidence="1">
    <location>
        <begin position="343"/>
        <end position="365"/>
    </location>
</feature>
<dbReference type="SUPFAM" id="SSF103473">
    <property type="entry name" value="MFS general substrate transporter"/>
    <property type="match status" value="1"/>
</dbReference>
<dbReference type="Proteomes" id="UP000838412">
    <property type="component" value="Chromosome 4"/>
</dbReference>
<proteinExistence type="predicted"/>
<feature type="transmembrane region" description="Helical" evidence="1">
    <location>
        <begin position="386"/>
        <end position="409"/>
    </location>
</feature>
<keyword evidence="3" id="KW-1185">Reference proteome</keyword>
<feature type="transmembrane region" description="Helical" evidence="1">
    <location>
        <begin position="286"/>
        <end position="306"/>
    </location>
</feature>
<gene>
    <name evidence="2" type="primary">MFSD13A</name>
    <name evidence="2" type="ORF">BLAG_LOCUS16803</name>
</gene>
<dbReference type="OrthoDB" id="62987at2759"/>
<feature type="transmembrane region" description="Helical" evidence="1">
    <location>
        <begin position="154"/>
        <end position="176"/>
    </location>
</feature>
<feature type="transmembrane region" description="Helical" evidence="1">
    <location>
        <begin position="14"/>
        <end position="36"/>
    </location>
</feature>
<dbReference type="PANTHER" id="PTHR28658">
    <property type="entry name" value="TRANSMEMBRANE PROTEIN 180"/>
    <property type="match status" value="1"/>
</dbReference>
<dbReference type="InterPro" id="IPR036259">
    <property type="entry name" value="MFS_trans_sf"/>
</dbReference>
<evidence type="ECO:0000313" key="2">
    <source>
        <dbReference type="EMBL" id="CAH1261360.1"/>
    </source>
</evidence>
<protein>
    <submittedName>
        <fullName evidence="2">MFSD13A protein</fullName>
    </submittedName>
</protein>
<accession>A0A8J9ZSW4</accession>
<dbReference type="PANTHER" id="PTHR28658:SF1">
    <property type="entry name" value="MAJOR FACILITATOR SUPERFAMILY DOMAIN CONTAINING 13B"/>
    <property type="match status" value="1"/>
</dbReference>
<keyword evidence="1" id="KW-1133">Transmembrane helix</keyword>
<feature type="transmembrane region" description="Helical" evidence="1">
    <location>
        <begin position="318"/>
        <end position="337"/>
    </location>
</feature>
<dbReference type="Pfam" id="PF13347">
    <property type="entry name" value="MFS_2"/>
    <property type="match status" value="1"/>
</dbReference>
<organism evidence="2 3">
    <name type="scientific">Branchiostoma lanceolatum</name>
    <name type="common">Common lancelet</name>
    <name type="synonym">Amphioxus lanceolatum</name>
    <dbReference type="NCBI Taxonomy" id="7740"/>
    <lineage>
        <taxon>Eukaryota</taxon>
        <taxon>Metazoa</taxon>
        <taxon>Chordata</taxon>
        <taxon>Cephalochordata</taxon>
        <taxon>Leptocardii</taxon>
        <taxon>Amphioxiformes</taxon>
        <taxon>Branchiostomatidae</taxon>
        <taxon>Branchiostoma</taxon>
    </lineage>
</organism>
<feature type="transmembrane region" description="Helical" evidence="1">
    <location>
        <begin position="440"/>
        <end position="460"/>
    </location>
</feature>
<keyword evidence="1" id="KW-0472">Membrane</keyword>
<evidence type="ECO:0000256" key="1">
    <source>
        <dbReference type="SAM" id="Phobius"/>
    </source>
</evidence>
<feature type="transmembrane region" description="Helical" evidence="1">
    <location>
        <begin position="249"/>
        <end position="274"/>
    </location>
</feature>
<sequence length="478" mass="54000">MRLKMKLPALDKNAVAYASVAFANALMNPLFNFYYVKLFLNGYKISEVWFNQAQVLYMVWNAVNDPLFGYFQDNSSLACFRRRRTSILYGAPLFALSFLIPWFPWGRYQPDDWLIGVHLIVALNLYDTLFTFVLLQHCALFAEVSRKHEDRVRLMRYCLVAALVGTGPTIGIAAAVSNNMENLHNFRVFTVLIAVVAWASMHYAALNIRTEIDVERDQALLDADSQPKDPSRSSSIWKLSWEIVTQKDFILFVTMNFLQIFHMTFLISFAMIFADNLLPKDMLSSLTRSLLYGSGFVIPQIAALLLSPVVERVGSYRVILGSFYLELVCAAGMYLAGPQPWLIVGYLLVDISIPGAIFSLFNISVSDIIDADSAKYARKTPLSSMFFGMNALFTKPAQSLAPMLVVTVLNRYGYEELVRSTAAPITAPGHDDEHDELRRVMFQIFCLLPATVAFLQILVWKPFGLRNSHASTAKYIET</sequence>
<name>A0A8J9ZSW4_BRALA</name>
<dbReference type="InterPro" id="IPR040035">
    <property type="entry name" value="TMEM180"/>
</dbReference>
<dbReference type="Gene3D" id="1.20.1250.20">
    <property type="entry name" value="MFS general substrate transporter like domains"/>
    <property type="match status" value="1"/>
</dbReference>
<dbReference type="AlphaFoldDB" id="A0A8J9ZSW4"/>
<reference evidence="2" key="1">
    <citation type="submission" date="2022-01" db="EMBL/GenBank/DDBJ databases">
        <authorList>
            <person name="Braso-Vives M."/>
        </authorList>
    </citation>
    <scope>NUCLEOTIDE SEQUENCE</scope>
</reference>